<evidence type="ECO:0000313" key="2">
    <source>
        <dbReference type="WBParaSite" id="PEQ_0001110101-mRNA-1"/>
    </source>
</evidence>
<dbReference type="WBParaSite" id="PEQ_0001110101-mRNA-1">
    <property type="protein sequence ID" value="PEQ_0001110101-mRNA-1"/>
    <property type="gene ID" value="PEQ_0001110101"/>
</dbReference>
<name>A0A914SAD4_PAREQ</name>
<dbReference type="AlphaFoldDB" id="A0A914SAD4"/>
<protein>
    <submittedName>
        <fullName evidence="2">Uncharacterized protein</fullName>
    </submittedName>
</protein>
<keyword evidence="1" id="KW-1185">Reference proteome</keyword>
<proteinExistence type="predicted"/>
<accession>A0A914SAD4</accession>
<organism evidence="1 2">
    <name type="scientific">Parascaris equorum</name>
    <name type="common">Equine roundworm</name>
    <dbReference type="NCBI Taxonomy" id="6256"/>
    <lineage>
        <taxon>Eukaryota</taxon>
        <taxon>Metazoa</taxon>
        <taxon>Ecdysozoa</taxon>
        <taxon>Nematoda</taxon>
        <taxon>Chromadorea</taxon>
        <taxon>Rhabditida</taxon>
        <taxon>Spirurina</taxon>
        <taxon>Ascaridomorpha</taxon>
        <taxon>Ascaridoidea</taxon>
        <taxon>Ascarididae</taxon>
        <taxon>Parascaris</taxon>
    </lineage>
</organism>
<evidence type="ECO:0000313" key="1">
    <source>
        <dbReference type="Proteomes" id="UP000887564"/>
    </source>
</evidence>
<dbReference type="Proteomes" id="UP000887564">
    <property type="component" value="Unplaced"/>
</dbReference>
<reference evidence="2" key="1">
    <citation type="submission" date="2022-11" db="UniProtKB">
        <authorList>
            <consortium name="WormBaseParasite"/>
        </authorList>
    </citation>
    <scope>IDENTIFICATION</scope>
</reference>
<sequence>MIKVFTIQVVPKTYSTQSLFNVTYSEGDLKERHISGWTEQRDLRRKKLQERPSCPLFNRNRHLTETIVMPNFNWCDF</sequence>